<comment type="similarity">
    <text evidence="2">Belongs to the TMEM97/sigma-2 receptor family.</text>
</comment>
<keyword evidence="6 7" id="KW-0472">Membrane</keyword>
<evidence type="ECO:0000256" key="6">
    <source>
        <dbReference type="ARBA" id="ARBA00023136"/>
    </source>
</evidence>
<feature type="transmembrane region" description="Helical" evidence="7">
    <location>
        <begin position="128"/>
        <end position="145"/>
    </location>
</feature>
<feature type="transmembrane region" description="Helical" evidence="7">
    <location>
        <begin position="97"/>
        <end position="116"/>
    </location>
</feature>
<evidence type="ECO:0000256" key="1">
    <source>
        <dbReference type="ARBA" id="ARBA00004477"/>
    </source>
</evidence>
<reference evidence="9 10" key="2">
    <citation type="journal article" date="2009" name="PLoS ONE">
        <title>An integrated genetic and cytogenetic map of the cucumber genome.</title>
        <authorList>
            <person name="Ren Y."/>
            <person name="Zhang Z."/>
            <person name="Liu J."/>
            <person name="Staub J.E."/>
            <person name="Han Y."/>
            <person name="Cheng Z."/>
            <person name="Li X."/>
            <person name="Lu J."/>
            <person name="Miao H."/>
            <person name="Kang H."/>
            <person name="Xie B."/>
            <person name="Gu X."/>
            <person name="Wang X."/>
            <person name="Du Y."/>
            <person name="Jin W."/>
            <person name="Huang S."/>
        </authorList>
    </citation>
    <scope>NUCLEOTIDE SEQUENCE [LARGE SCALE GENOMIC DNA]</scope>
    <source>
        <strain evidence="10">cv. 9930</strain>
    </source>
</reference>
<dbReference type="GO" id="GO:0005783">
    <property type="term" value="C:endoplasmic reticulum"/>
    <property type="evidence" value="ECO:0000318"/>
    <property type="project" value="GO_Central"/>
</dbReference>
<dbReference type="PIRSF" id="PIRSF031032">
    <property type="entry name" value="TMP_97_prd"/>
    <property type="match status" value="1"/>
</dbReference>
<evidence type="ECO:0000256" key="5">
    <source>
        <dbReference type="ARBA" id="ARBA00022989"/>
    </source>
</evidence>
<reference evidence="9 10" key="1">
    <citation type="journal article" date="2009" name="Nat. Genet.">
        <title>The genome of the cucumber, Cucumis sativus L.</title>
        <authorList>
            <person name="Huang S."/>
            <person name="Li R."/>
            <person name="Zhang Z."/>
            <person name="Li L."/>
            <person name="Gu X."/>
            <person name="Fan W."/>
            <person name="Lucas W.J."/>
            <person name="Wang X."/>
            <person name="Xie B."/>
            <person name="Ni P."/>
            <person name="Ren Y."/>
            <person name="Zhu H."/>
            <person name="Li J."/>
            <person name="Lin K."/>
            <person name="Jin W."/>
            <person name="Fei Z."/>
            <person name="Li G."/>
            <person name="Staub J."/>
            <person name="Kilian A."/>
            <person name="van der Vossen E.A."/>
            <person name="Wu Y."/>
            <person name="Guo J."/>
            <person name="He J."/>
            <person name="Jia Z."/>
            <person name="Ren Y."/>
            <person name="Tian G."/>
            <person name="Lu Y."/>
            <person name="Ruan J."/>
            <person name="Qian W."/>
            <person name="Wang M."/>
            <person name="Huang Q."/>
            <person name="Li B."/>
            <person name="Xuan Z."/>
            <person name="Cao J."/>
            <person name="Asan"/>
            <person name="Wu Z."/>
            <person name="Zhang J."/>
            <person name="Cai Q."/>
            <person name="Bai Y."/>
            <person name="Zhao B."/>
            <person name="Han Y."/>
            <person name="Li Y."/>
            <person name="Li X."/>
            <person name="Wang S."/>
            <person name="Shi Q."/>
            <person name="Liu S."/>
            <person name="Cho W.K."/>
            <person name="Kim J.Y."/>
            <person name="Xu Y."/>
            <person name="Heller-Uszynska K."/>
            <person name="Miao H."/>
            <person name="Cheng Z."/>
            <person name="Zhang S."/>
            <person name="Wu J."/>
            <person name="Yang Y."/>
            <person name="Kang H."/>
            <person name="Li M."/>
            <person name="Liang H."/>
            <person name="Ren X."/>
            <person name="Shi Z."/>
            <person name="Wen M."/>
            <person name="Jian M."/>
            <person name="Yang H."/>
            <person name="Zhang G."/>
            <person name="Yang Z."/>
            <person name="Chen R."/>
            <person name="Liu S."/>
            <person name="Li J."/>
            <person name="Ma L."/>
            <person name="Liu H."/>
            <person name="Zhou Y."/>
            <person name="Zhao J."/>
            <person name="Fang X."/>
            <person name="Li G."/>
            <person name="Fang L."/>
            <person name="Li Y."/>
            <person name="Liu D."/>
            <person name="Zheng H."/>
            <person name="Zhang Y."/>
            <person name="Qin N."/>
            <person name="Li Z."/>
            <person name="Yang G."/>
            <person name="Yang S."/>
            <person name="Bolund L."/>
            <person name="Kristiansen K."/>
            <person name="Zheng H."/>
            <person name="Li S."/>
            <person name="Zhang X."/>
            <person name="Yang H."/>
            <person name="Wang J."/>
            <person name="Sun R."/>
            <person name="Zhang B."/>
            <person name="Jiang S."/>
            <person name="Wang J."/>
            <person name="Du Y."/>
            <person name="Li S."/>
        </authorList>
    </citation>
    <scope>NUCLEOTIDE SEQUENCE [LARGE SCALE GENOMIC DNA]</scope>
    <source>
        <strain evidence="10">cv. 9930</strain>
    </source>
</reference>
<evidence type="ECO:0000256" key="7">
    <source>
        <dbReference type="PIRNR" id="PIRNR031032"/>
    </source>
</evidence>
<dbReference type="PROSITE" id="PS51751">
    <property type="entry name" value="EXPERA"/>
    <property type="match status" value="1"/>
</dbReference>
<dbReference type="InterPro" id="IPR051987">
    <property type="entry name" value="Sigma-2_receptor-like"/>
</dbReference>
<dbReference type="Proteomes" id="UP000029981">
    <property type="component" value="Chromosome 7"/>
</dbReference>
<proteinExistence type="inferred from homology"/>
<keyword evidence="5 7" id="KW-1133">Transmembrane helix</keyword>
<keyword evidence="10" id="KW-1185">Reference proteome</keyword>
<dbReference type="PANTHER" id="PTHR31204:SF1">
    <property type="entry name" value="SIGMA INTRACELLULAR RECEPTOR 2"/>
    <property type="match status" value="1"/>
</dbReference>
<name>A0A0A0K5K2_CUCSA</name>
<reference evidence="9 10" key="3">
    <citation type="journal article" date="2010" name="BMC Genomics">
        <title>Transcriptome sequencing and comparative analysis of cucumber flowers with different sex types.</title>
        <authorList>
            <person name="Guo S."/>
            <person name="Zheng Y."/>
            <person name="Joung J.G."/>
            <person name="Liu S."/>
            <person name="Zhang Z."/>
            <person name="Crasta O.R."/>
            <person name="Sobral B.W."/>
            <person name="Xu Y."/>
            <person name="Huang S."/>
            <person name="Fei Z."/>
        </authorList>
    </citation>
    <scope>NUCLEOTIDE SEQUENCE [LARGE SCALE GENOMIC DNA]</scope>
    <source>
        <strain evidence="10">cv. 9930</strain>
    </source>
</reference>
<evidence type="ECO:0000256" key="3">
    <source>
        <dbReference type="ARBA" id="ARBA00022692"/>
    </source>
</evidence>
<keyword evidence="4" id="KW-0256">Endoplasmic reticulum</keyword>
<dbReference type="KEGG" id="csv:101220213"/>
<evidence type="ECO:0000313" key="9">
    <source>
        <dbReference type="EMBL" id="KGN43532.1"/>
    </source>
</evidence>
<sequence length="166" mass="18556">MGAFLKLIDVLLFLIFLILAILSPLIDFQLIFPHTLFPDFLIDLKTSYTRQYGDYLMAESPPFLVGLVWLELFFQWPIMLLNLYAFLASKPWYNTTCLIYGVSVVSSMSAVLGEMVGSNRASTTLLTIYYPFLGLGVLAMLRGLVPCSSKAAITGTRPSNGRKKRA</sequence>
<comment type="subcellular location">
    <subcellularLocation>
        <location evidence="1">Endoplasmic reticulum membrane</location>
        <topology evidence="1">Multi-pass membrane protein</topology>
    </subcellularLocation>
</comment>
<dbReference type="InterPro" id="IPR016964">
    <property type="entry name" value="Sigma2_recept"/>
</dbReference>
<dbReference type="OrthoDB" id="433124at2759"/>
<protein>
    <recommendedName>
        <fullName evidence="8">EXPERA domain-containing protein</fullName>
    </recommendedName>
</protein>
<dbReference type="PANTHER" id="PTHR31204">
    <property type="entry name" value="SIGMA INTRACELLULAR RECEPTOR 2"/>
    <property type="match status" value="1"/>
</dbReference>
<accession>A0A0A0K5K2</accession>
<evidence type="ECO:0000256" key="2">
    <source>
        <dbReference type="ARBA" id="ARBA00009096"/>
    </source>
</evidence>
<feature type="transmembrane region" description="Helical" evidence="7">
    <location>
        <begin position="7"/>
        <end position="26"/>
    </location>
</feature>
<dbReference type="EMBL" id="CM002928">
    <property type="protein sequence ID" value="KGN43532.1"/>
    <property type="molecule type" value="Genomic_DNA"/>
</dbReference>
<evidence type="ECO:0000259" key="8">
    <source>
        <dbReference type="PROSITE" id="PS51751"/>
    </source>
</evidence>
<keyword evidence="3 7" id="KW-0812">Transmembrane</keyword>
<reference evidence="9 10" key="4">
    <citation type="journal article" date="2011" name="BMC Genomics">
        <title>RNA-Seq improves annotation of protein-coding genes in the cucumber genome.</title>
        <authorList>
            <person name="Li Z."/>
            <person name="Zhang Z."/>
            <person name="Yan P."/>
            <person name="Huang S."/>
            <person name="Fei Z."/>
            <person name="Lin K."/>
        </authorList>
    </citation>
    <scope>NUCLEOTIDE SEQUENCE [LARGE SCALE GENOMIC DNA]</scope>
    <source>
        <strain evidence="10">cv. 9930</strain>
    </source>
</reference>
<evidence type="ECO:0000313" key="10">
    <source>
        <dbReference type="Proteomes" id="UP000029981"/>
    </source>
</evidence>
<dbReference type="InterPro" id="IPR033118">
    <property type="entry name" value="EXPERA"/>
</dbReference>
<feature type="domain" description="EXPERA" evidence="8">
    <location>
        <begin position="8"/>
        <end position="140"/>
    </location>
</feature>
<dbReference type="Gramene" id="KGN43532">
    <property type="protein sequence ID" value="KGN43532"/>
    <property type="gene ID" value="Csa_7G044230"/>
</dbReference>
<dbReference type="GO" id="GO:0005789">
    <property type="term" value="C:endoplasmic reticulum membrane"/>
    <property type="evidence" value="ECO:0007669"/>
    <property type="project" value="UniProtKB-SubCell"/>
</dbReference>
<feature type="transmembrane region" description="Helical" evidence="7">
    <location>
        <begin position="63"/>
        <end position="85"/>
    </location>
</feature>
<dbReference type="AlphaFoldDB" id="A0A0A0K5K2"/>
<dbReference type="eggNOG" id="ENOG502RZ62">
    <property type="taxonomic scope" value="Eukaryota"/>
</dbReference>
<dbReference type="Pfam" id="PF05241">
    <property type="entry name" value="EBP"/>
    <property type="match status" value="1"/>
</dbReference>
<organism evidence="9 10">
    <name type="scientific">Cucumis sativus</name>
    <name type="common">Cucumber</name>
    <dbReference type="NCBI Taxonomy" id="3659"/>
    <lineage>
        <taxon>Eukaryota</taxon>
        <taxon>Viridiplantae</taxon>
        <taxon>Streptophyta</taxon>
        <taxon>Embryophyta</taxon>
        <taxon>Tracheophyta</taxon>
        <taxon>Spermatophyta</taxon>
        <taxon>Magnoliopsida</taxon>
        <taxon>eudicotyledons</taxon>
        <taxon>Gunneridae</taxon>
        <taxon>Pentapetalae</taxon>
        <taxon>rosids</taxon>
        <taxon>fabids</taxon>
        <taxon>Cucurbitales</taxon>
        <taxon>Cucurbitaceae</taxon>
        <taxon>Benincaseae</taxon>
        <taxon>Cucumis</taxon>
    </lineage>
</organism>
<evidence type="ECO:0000256" key="4">
    <source>
        <dbReference type="ARBA" id="ARBA00022824"/>
    </source>
</evidence>
<gene>
    <name evidence="9" type="ORF">Csa_7G044230</name>
</gene>
<dbReference type="OMA" id="CTATTMI"/>